<protein>
    <submittedName>
        <fullName evidence="2">Uncharacterized protein</fullName>
    </submittedName>
</protein>
<accession>A0A4Y4B365</accession>
<dbReference type="Proteomes" id="UP000317410">
    <property type="component" value="Unassembled WGS sequence"/>
</dbReference>
<sequence length="127" mass="13793">MDRLLVLSAQVAIARGHRIEVTEQADPLTDEPLVLTLVDLDTGIRYRRAEDPSGDFSRWIGRVLRCTVTMGDAGAHTTLLVDPLGPGPTGAKVALREADAAADAAKAEADRWGGVDRPPMEESERFW</sequence>
<name>A0A4Y4B365_MICMQ</name>
<dbReference type="AlphaFoldDB" id="A0A4Y4B365"/>
<feature type="region of interest" description="Disordered" evidence="1">
    <location>
        <begin position="106"/>
        <end position="127"/>
    </location>
</feature>
<reference evidence="2 3" key="1">
    <citation type="submission" date="2019-06" db="EMBL/GenBank/DDBJ databases">
        <title>Whole genome shotgun sequence of Microbacterium liquefaciens NBRC 15037.</title>
        <authorList>
            <person name="Hosoyama A."/>
            <person name="Uohara A."/>
            <person name="Ohji S."/>
            <person name="Ichikawa N."/>
        </authorList>
    </citation>
    <scope>NUCLEOTIDE SEQUENCE [LARGE SCALE GENOMIC DNA]</scope>
    <source>
        <strain evidence="2 3">NBRC 15037</strain>
    </source>
</reference>
<dbReference type="EMBL" id="BJNQ01000004">
    <property type="protein sequence ID" value="GEC74975.1"/>
    <property type="molecule type" value="Genomic_DNA"/>
</dbReference>
<gene>
    <name evidence="2" type="ORF">MLI01_11200</name>
</gene>
<organism evidence="2 3">
    <name type="scientific">Microbacterium maritypicum</name>
    <name type="common">Microbacterium liquefaciens</name>
    <dbReference type="NCBI Taxonomy" id="33918"/>
    <lineage>
        <taxon>Bacteria</taxon>
        <taxon>Bacillati</taxon>
        <taxon>Actinomycetota</taxon>
        <taxon>Actinomycetes</taxon>
        <taxon>Micrococcales</taxon>
        <taxon>Microbacteriaceae</taxon>
        <taxon>Microbacterium</taxon>
    </lineage>
</organism>
<proteinExistence type="predicted"/>
<evidence type="ECO:0000256" key="1">
    <source>
        <dbReference type="SAM" id="MobiDB-lite"/>
    </source>
</evidence>
<comment type="caution">
    <text evidence="2">The sequence shown here is derived from an EMBL/GenBank/DDBJ whole genome shotgun (WGS) entry which is preliminary data.</text>
</comment>
<dbReference type="RefSeq" id="WP_141386211.1">
    <property type="nucleotide sequence ID" value="NZ_BJNQ01000004.1"/>
</dbReference>
<evidence type="ECO:0000313" key="3">
    <source>
        <dbReference type="Proteomes" id="UP000317410"/>
    </source>
</evidence>
<evidence type="ECO:0000313" key="2">
    <source>
        <dbReference type="EMBL" id="GEC74975.1"/>
    </source>
</evidence>